<dbReference type="AlphaFoldDB" id="A0AB34JMQ9"/>
<reference evidence="1 2" key="1">
    <citation type="journal article" date="2024" name="Science">
        <title>Giant polyketide synthase enzymes in the biosynthesis of giant marine polyether toxins.</title>
        <authorList>
            <person name="Fallon T.R."/>
            <person name="Shende V.V."/>
            <person name="Wierzbicki I.H."/>
            <person name="Pendleton A.L."/>
            <person name="Watervoot N.F."/>
            <person name="Auber R.P."/>
            <person name="Gonzalez D.J."/>
            <person name="Wisecaver J.H."/>
            <person name="Moore B.S."/>
        </authorList>
    </citation>
    <scope>NUCLEOTIDE SEQUENCE [LARGE SCALE GENOMIC DNA]</scope>
    <source>
        <strain evidence="1 2">12B1</strain>
    </source>
</reference>
<dbReference type="SUPFAM" id="SSF51197">
    <property type="entry name" value="Clavaminate synthase-like"/>
    <property type="match status" value="1"/>
</dbReference>
<dbReference type="Pfam" id="PF05721">
    <property type="entry name" value="PhyH"/>
    <property type="match status" value="1"/>
</dbReference>
<protein>
    <submittedName>
        <fullName evidence="1">Uncharacterized protein</fullName>
    </submittedName>
</protein>
<organism evidence="1 2">
    <name type="scientific">Prymnesium parvum</name>
    <name type="common">Toxic golden alga</name>
    <dbReference type="NCBI Taxonomy" id="97485"/>
    <lineage>
        <taxon>Eukaryota</taxon>
        <taxon>Haptista</taxon>
        <taxon>Haptophyta</taxon>
        <taxon>Prymnesiophyceae</taxon>
        <taxon>Prymnesiales</taxon>
        <taxon>Prymnesiaceae</taxon>
        <taxon>Prymnesium</taxon>
    </lineage>
</organism>
<evidence type="ECO:0000313" key="1">
    <source>
        <dbReference type="EMBL" id="KAL1522265.1"/>
    </source>
</evidence>
<dbReference type="EMBL" id="JBGBPQ010000006">
    <property type="protein sequence ID" value="KAL1522265.1"/>
    <property type="molecule type" value="Genomic_DNA"/>
</dbReference>
<keyword evidence="2" id="KW-1185">Reference proteome</keyword>
<dbReference type="Proteomes" id="UP001515480">
    <property type="component" value="Unassembled WGS sequence"/>
</dbReference>
<dbReference type="InterPro" id="IPR008775">
    <property type="entry name" value="Phytyl_CoA_dOase-like"/>
</dbReference>
<name>A0AB34JMQ9_PRYPA</name>
<proteinExistence type="predicted"/>
<comment type="caution">
    <text evidence="1">The sequence shown here is derived from an EMBL/GenBank/DDBJ whole genome shotgun (WGS) entry which is preliminary data.</text>
</comment>
<dbReference type="PANTHER" id="PTHR37563">
    <property type="entry name" value="PHYTANOYL-COA DIOXYGENASE FAMILY PROTEIN (AFU_ORTHOLOGUE AFUA_2G03330)"/>
    <property type="match status" value="1"/>
</dbReference>
<dbReference type="InterPro" id="IPR051961">
    <property type="entry name" value="Fungal_Metabolite_Diox"/>
</dbReference>
<accession>A0AB34JMQ9</accession>
<evidence type="ECO:0000313" key="2">
    <source>
        <dbReference type="Proteomes" id="UP001515480"/>
    </source>
</evidence>
<dbReference type="Gene3D" id="2.60.120.620">
    <property type="entry name" value="q2cbj1_9rhob like domain"/>
    <property type="match status" value="1"/>
</dbReference>
<sequence length="272" mass="29074">MRRAARLVLPACGLAVWMGRRAADTSRRAHSTASECDSVEEGLARLSVDGFCVMRGSVRMSDVEAALAAAERLGLPPTAAAPANEKWVESSFGRYHRVNFLGDDVTAFAALETSLAPLARAFFQSVDGNSFYRSELQLVTATPSSENQIWHSDNRADGLTLLVPLVDFTLQNGATQVLPGTHKHGAAMVASSHAGATVACVRRGDVIAMNSRTYHRGLGNASTEPRPALVLRYDEHATPPPGVGCVGTTLNRLLAELTNIATFAGMCIIDRR</sequence>
<gene>
    <name evidence="1" type="ORF">AB1Y20_017259</name>
</gene>
<dbReference type="PANTHER" id="PTHR37563:SF2">
    <property type="entry name" value="PHYTANOYL-COA DIOXYGENASE FAMILY PROTEIN (AFU_ORTHOLOGUE AFUA_2G03330)"/>
    <property type="match status" value="1"/>
</dbReference>